<dbReference type="InterPro" id="IPR015373">
    <property type="entry name" value="Interferon/interleukin_rcp_dom"/>
</dbReference>
<dbReference type="Pfam" id="PF01108">
    <property type="entry name" value="Tissue_fac"/>
    <property type="match status" value="1"/>
</dbReference>
<keyword evidence="6" id="KW-1185">Reference proteome</keyword>
<feature type="compositionally biased region" description="Low complexity" evidence="1">
    <location>
        <begin position="317"/>
        <end position="331"/>
    </location>
</feature>
<feature type="domain" description="Fibronectin type-III" evidence="3">
    <location>
        <begin position="2"/>
        <end position="88"/>
    </location>
</feature>
<feature type="region of interest" description="Disordered" evidence="1">
    <location>
        <begin position="381"/>
        <end position="402"/>
    </location>
</feature>
<evidence type="ECO:0000313" key="6">
    <source>
        <dbReference type="Proteomes" id="UP001205998"/>
    </source>
</evidence>
<feature type="compositionally biased region" description="Acidic residues" evidence="1">
    <location>
        <begin position="499"/>
        <end position="508"/>
    </location>
</feature>
<dbReference type="InterPro" id="IPR003961">
    <property type="entry name" value="FN3_dom"/>
</dbReference>
<dbReference type="EMBL" id="MU545793">
    <property type="protein sequence ID" value="KAI5628534.1"/>
    <property type="molecule type" value="Genomic_DNA"/>
</dbReference>
<dbReference type="AlphaFoldDB" id="A0AAD5B4F6"/>
<evidence type="ECO:0000313" key="5">
    <source>
        <dbReference type="EMBL" id="KAI5628534.1"/>
    </source>
</evidence>
<dbReference type="PANTHER" id="PTHR20859">
    <property type="entry name" value="INTERFERON/INTERLEUKIN RECEPTOR"/>
    <property type="match status" value="1"/>
</dbReference>
<feature type="region of interest" description="Disordered" evidence="1">
    <location>
        <begin position="490"/>
        <end position="514"/>
    </location>
</feature>
<dbReference type="GO" id="GO:0004896">
    <property type="term" value="F:cytokine receptor activity"/>
    <property type="evidence" value="ECO:0007669"/>
    <property type="project" value="TreeGrafter"/>
</dbReference>
<dbReference type="PANTHER" id="PTHR20859:SF53">
    <property type="entry name" value="INTERLEUKIN-22 RECEPTOR SUBUNIT ALPHA-1"/>
    <property type="match status" value="1"/>
</dbReference>
<gene>
    <name evidence="5" type="ORF">C0J50_3024</name>
</gene>
<reference evidence="5" key="1">
    <citation type="submission" date="2018-07" db="EMBL/GenBank/DDBJ databases">
        <title>Comparative genomics of catfishes provides insights into carnivory and benthic adaptation.</title>
        <authorList>
            <person name="Zhang Y."/>
            <person name="Wang D."/>
            <person name="Peng Z."/>
            <person name="Zheng S."/>
            <person name="Shao F."/>
            <person name="Tao W."/>
        </authorList>
    </citation>
    <scope>NUCLEOTIDE SEQUENCE</scope>
    <source>
        <strain evidence="5">Chongqing</strain>
    </source>
</reference>
<dbReference type="Proteomes" id="UP001205998">
    <property type="component" value="Unassembled WGS sequence"/>
</dbReference>
<accession>A0AAD5B4F6</accession>
<dbReference type="GO" id="GO:0005886">
    <property type="term" value="C:plasma membrane"/>
    <property type="evidence" value="ECO:0007669"/>
    <property type="project" value="TreeGrafter"/>
</dbReference>
<keyword evidence="5" id="KW-0675">Receptor</keyword>
<dbReference type="InterPro" id="IPR013783">
    <property type="entry name" value="Ig-like_fold"/>
</dbReference>
<keyword evidence="2" id="KW-0812">Transmembrane</keyword>
<sequence>MLVLLLSFSAFASVPVPTNLKVSSKNFIHILEWSPGNGTQPGTVYNVKINNHQERNITGTYVDVSKYMKKIHHTYKIQLWASFGSDSSAPVSITFMPSHETFISPPTLSLLGCGDCLNIDIDFPNRKANNHFYNAIGFLISWRKARDEKDGCHNPFTTKQNRHFMSYSNVLEHLQPGEKYCVEVQPKSNIISKYELLSSCSCEFTSHEESRGVAFLAFLIFGSLLVGLCIVIPLFSLVYTGYLCKPKARLPEALNVFGPVYILFPEQTCISLVELGDGKPKEKRNGLSEQNNDDGDDDEEENEEIQNPYMDRGAQAESESTSSDRSASVSEIAENVEECRFEGAPADAKELYSPFQLHSGEVKGSNQAALFDTKAVNYQNAEEKPGGQIKEKENNAENDDSGNVNLWSVVLKSMQPEEDEADEAGQPLLPLFLKEFQEDSYAAARGSSFELHTLLIHTEFQASEDDKNDIPVARAGDHVKKGYMASYTGNIDAGRCLSDDDDEDDEETSGYMTR</sequence>
<name>A0AAD5B4F6_SILAS</name>
<keyword evidence="2" id="KW-1133">Transmembrane helix</keyword>
<dbReference type="InterPro" id="IPR036116">
    <property type="entry name" value="FN3_sf"/>
</dbReference>
<keyword evidence="2" id="KW-0472">Membrane</keyword>
<feature type="region of interest" description="Disordered" evidence="1">
    <location>
        <begin position="279"/>
        <end position="331"/>
    </location>
</feature>
<proteinExistence type="predicted"/>
<dbReference type="InterPro" id="IPR050650">
    <property type="entry name" value="Type-II_Cytokine-TF_Rcpt"/>
</dbReference>
<dbReference type="Gene3D" id="2.60.40.10">
    <property type="entry name" value="Immunoglobulins"/>
    <property type="match status" value="1"/>
</dbReference>
<evidence type="ECO:0000256" key="2">
    <source>
        <dbReference type="SAM" id="Phobius"/>
    </source>
</evidence>
<comment type="caution">
    <text evidence="5">The sequence shown here is derived from an EMBL/GenBank/DDBJ whole genome shotgun (WGS) entry which is preliminary data.</text>
</comment>
<evidence type="ECO:0000259" key="4">
    <source>
        <dbReference type="Pfam" id="PF09294"/>
    </source>
</evidence>
<feature type="compositionally biased region" description="Acidic residues" evidence="1">
    <location>
        <begin position="291"/>
        <end position="304"/>
    </location>
</feature>
<feature type="transmembrane region" description="Helical" evidence="2">
    <location>
        <begin position="213"/>
        <end position="239"/>
    </location>
</feature>
<organism evidence="5 6">
    <name type="scientific">Silurus asotus</name>
    <name type="common">Amur catfish</name>
    <name type="synonym">Parasilurus asotus</name>
    <dbReference type="NCBI Taxonomy" id="30991"/>
    <lineage>
        <taxon>Eukaryota</taxon>
        <taxon>Metazoa</taxon>
        <taxon>Chordata</taxon>
        <taxon>Craniata</taxon>
        <taxon>Vertebrata</taxon>
        <taxon>Euteleostomi</taxon>
        <taxon>Actinopterygii</taxon>
        <taxon>Neopterygii</taxon>
        <taxon>Teleostei</taxon>
        <taxon>Ostariophysi</taxon>
        <taxon>Siluriformes</taxon>
        <taxon>Siluridae</taxon>
        <taxon>Silurus</taxon>
    </lineage>
</organism>
<dbReference type="Pfam" id="PF09294">
    <property type="entry name" value="Interfer-bind"/>
    <property type="match status" value="1"/>
</dbReference>
<dbReference type="SUPFAM" id="SSF49265">
    <property type="entry name" value="Fibronectin type III"/>
    <property type="match status" value="2"/>
</dbReference>
<evidence type="ECO:0000256" key="1">
    <source>
        <dbReference type="SAM" id="MobiDB-lite"/>
    </source>
</evidence>
<evidence type="ECO:0000259" key="3">
    <source>
        <dbReference type="Pfam" id="PF01108"/>
    </source>
</evidence>
<feature type="compositionally biased region" description="Basic and acidic residues" evidence="1">
    <location>
        <begin position="381"/>
        <end position="395"/>
    </location>
</feature>
<protein>
    <submittedName>
        <fullName evidence="5">Cytokine receptor family member b1</fullName>
    </submittedName>
</protein>
<feature type="domain" description="Interferon/interleukin receptor" evidence="4">
    <location>
        <begin position="102"/>
        <end position="205"/>
    </location>
</feature>